<proteinExistence type="predicted"/>
<evidence type="ECO:0000313" key="1">
    <source>
        <dbReference type="EMBL" id="KKL19411.1"/>
    </source>
</evidence>
<feature type="non-terminal residue" evidence="1">
    <location>
        <position position="1"/>
    </location>
</feature>
<dbReference type="AlphaFoldDB" id="A0A0F9DP15"/>
<protein>
    <submittedName>
        <fullName evidence="1">Uncharacterized protein</fullName>
    </submittedName>
</protein>
<reference evidence="1" key="1">
    <citation type="journal article" date="2015" name="Nature">
        <title>Complex archaea that bridge the gap between prokaryotes and eukaryotes.</title>
        <authorList>
            <person name="Spang A."/>
            <person name="Saw J.H."/>
            <person name="Jorgensen S.L."/>
            <person name="Zaremba-Niedzwiedzka K."/>
            <person name="Martijn J."/>
            <person name="Lind A.E."/>
            <person name="van Eijk R."/>
            <person name="Schleper C."/>
            <person name="Guy L."/>
            <person name="Ettema T.J."/>
        </authorList>
    </citation>
    <scope>NUCLEOTIDE SEQUENCE</scope>
</reference>
<gene>
    <name evidence="1" type="ORF">LCGC14_2465710</name>
</gene>
<comment type="caution">
    <text evidence="1">The sequence shown here is derived from an EMBL/GenBank/DDBJ whole genome shotgun (WGS) entry which is preliminary data.</text>
</comment>
<organism evidence="1">
    <name type="scientific">marine sediment metagenome</name>
    <dbReference type="NCBI Taxonomy" id="412755"/>
    <lineage>
        <taxon>unclassified sequences</taxon>
        <taxon>metagenomes</taxon>
        <taxon>ecological metagenomes</taxon>
    </lineage>
</organism>
<dbReference type="EMBL" id="LAZR01038497">
    <property type="protein sequence ID" value="KKL19411.1"/>
    <property type="molecule type" value="Genomic_DNA"/>
</dbReference>
<sequence>SYTEHATISGYINVRNLSASPIYLGKDAGDRHEWSYTVEMLYEDTP</sequence>
<accession>A0A0F9DP15</accession>
<name>A0A0F9DP15_9ZZZZ</name>